<evidence type="ECO:0000313" key="3">
    <source>
        <dbReference type="EMBL" id="GAA0966013.1"/>
    </source>
</evidence>
<dbReference type="SUPFAM" id="SSF55874">
    <property type="entry name" value="ATPase domain of HSP90 chaperone/DNA topoisomerase II/histidine kinase"/>
    <property type="match status" value="1"/>
</dbReference>
<reference evidence="4" key="1">
    <citation type="journal article" date="2019" name="Int. J. Syst. Evol. Microbiol.">
        <title>The Global Catalogue of Microorganisms (GCM) 10K type strain sequencing project: providing services to taxonomists for standard genome sequencing and annotation.</title>
        <authorList>
            <consortium name="The Broad Institute Genomics Platform"/>
            <consortium name="The Broad Institute Genome Sequencing Center for Infectious Disease"/>
            <person name="Wu L."/>
            <person name="Ma J."/>
        </authorList>
    </citation>
    <scope>NUCLEOTIDE SEQUENCE [LARGE SCALE GENOMIC DNA]</scope>
    <source>
        <strain evidence="4">JCM 10696</strain>
    </source>
</reference>
<dbReference type="PANTHER" id="PTHR35526">
    <property type="entry name" value="ANTI-SIGMA-F FACTOR RSBW-RELATED"/>
    <property type="match status" value="1"/>
</dbReference>
<keyword evidence="1" id="KW-0723">Serine/threonine-protein kinase</keyword>
<accession>A0ABP4CE20</accession>
<evidence type="ECO:0000313" key="4">
    <source>
        <dbReference type="Proteomes" id="UP001500665"/>
    </source>
</evidence>
<feature type="domain" description="Histidine kinase/HSP90-like ATPase" evidence="2">
    <location>
        <begin position="7"/>
        <end position="124"/>
    </location>
</feature>
<keyword evidence="4" id="KW-1185">Reference proteome</keyword>
<keyword evidence="1" id="KW-0808">Transferase</keyword>
<dbReference type="Pfam" id="PF13581">
    <property type="entry name" value="HATPase_c_2"/>
    <property type="match status" value="1"/>
</dbReference>
<proteinExistence type="predicted"/>
<evidence type="ECO:0000259" key="2">
    <source>
        <dbReference type="Pfam" id="PF13581"/>
    </source>
</evidence>
<dbReference type="InterPro" id="IPR050267">
    <property type="entry name" value="Anti-sigma-factor_SerPK"/>
</dbReference>
<dbReference type="InterPro" id="IPR003594">
    <property type="entry name" value="HATPase_dom"/>
</dbReference>
<dbReference type="CDD" id="cd16936">
    <property type="entry name" value="HATPase_RsbW-like"/>
    <property type="match status" value="1"/>
</dbReference>
<dbReference type="PANTHER" id="PTHR35526:SF3">
    <property type="entry name" value="ANTI-SIGMA-F FACTOR RSBW"/>
    <property type="match status" value="1"/>
</dbReference>
<dbReference type="RefSeq" id="WP_344245838.1">
    <property type="nucleotide sequence ID" value="NZ_BAAAHH010000041.1"/>
</dbReference>
<organism evidence="3 4">
    <name type="scientific">Actinocorallia libanotica</name>
    <dbReference type="NCBI Taxonomy" id="46162"/>
    <lineage>
        <taxon>Bacteria</taxon>
        <taxon>Bacillati</taxon>
        <taxon>Actinomycetota</taxon>
        <taxon>Actinomycetes</taxon>
        <taxon>Streptosporangiales</taxon>
        <taxon>Thermomonosporaceae</taxon>
        <taxon>Actinocorallia</taxon>
    </lineage>
</organism>
<dbReference type="InterPro" id="IPR036890">
    <property type="entry name" value="HATPase_C_sf"/>
</dbReference>
<keyword evidence="1" id="KW-0418">Kinase</keyword>
<dbReference type="Gene3D" id="3.30.565.10">
    <property type="entry name" value="Histidine kinase-like ATPase, C-terminal domain"/>
    <property type="match status" value="1"/>
</dbReference>
<evidence type="ECO:0000256" key="1">
    <source>
        <dbReference type="ARBA" id="ARBA00022527"/>
    </source>
</evidence>
<dbReference type="EMBL" id="BAAAHH010000041">
    <property type="protein sequence ID" value="GAA0966013.1"/>
    <property type="molecule type" value="Genomic_DNA"/>
</dbReference>
<dbReference type="Proteomes" id="UP001500665">
    <property type="component" value="Unassembled WGS sequence"/>
</dbReference>
<gene>
    <name evidence="3" type="ORF">GCM10009550_67440</name>
</gene>
<protein>
    <recommendedName>
        <fullName evidence="2">Histidine kinase/HSP90-like ATPase domain-containing protein</fullName>
    </recommendedName>
</protein>
<name>A0ABP4CE20_9ACTN</name>
<sequence length="149" mass="15814">MSTCYLPHAPASVSTARRSLNRDLISWGVADDVADDAAVILSELLSNALRHARPLPGGEGEVKVSWIKVGDTVELAVTDGGAITEPRKGQPALSSLGGRGLGIVEILSQSWGVRRDDQGNTVWAHLHAPVGYANGERGAPMQNLRQVTR</sequence>
<comment type="caution">
    <text evidence="3">The sequence shown here is derived from an EMBL/GenBank/DDBJ whole genome shotgun (WGS) entry which is preliminary data.</text>
</comment>